<organism evidence="1 2">
    <name type="scientific">Symbiobacterium terraclitae</name>
    <dbReference type="NCBI Taxonomy" id="557451"/>
    <lineage>
        <taxon>Bacteria</taxon>
        <taxon>Bacillati</taxon>
        <taxon>Bacillota</taxon>
        <taxon>Clostridia</taxon>
        <taxon>Eubacteriales</taxon>
        <taxon>Symbiobacteriaceae</taxon>
        <taxon>Symbiobacterium</taxon>
    </lineage>
</organism>
<protein>
    <submittedName>
        <fullName evidence="1">Uncharacterized protein</fullName>
    </submittedName>
</protein>
<proteinExistence type="predicted"/>
<sequence>MFRYGWRTARRLLRFRTSGEWLDHLAADRYLSPSGFQEVYGGELPGCTFTRLGPFMGVVWEKPQA</sequence>
<accession>A0ABS4JRD8</accession>
<dbReference type="EMBL" id="JAGGLG010000010">
    <property type="protein sequence ID" value="MBP2018097.1"/>
    <property type="molecule type" value="Genomic_DNA"/>
</dbReference>
<reference evidence="1 2" key="1">
    <citation type="submission" date="2021-03" db="EMBL/GenBank/DDBJ databases">
        <title>Genomic Encyclopedia of Type Strains, Phase IV (KMG-IV): sequencing the most valuable type-strain genomes for metagenomic binning, comparative biology and taxonomic classification.</title>
        <authorList>
            <person name="Goeker M."/>
        </authorList>
    </citation>
    <scope>NUCLEOTIDE SEQUENCE [LARGE SCALE GENOMIC DNA]</scope>
    <source>
        <strain evidence="1 2">DSM 27138</strain>
    </source>
</reference>
<comment type="caution">
    <text evidence="1">The sequence shown here is derived from an EMBL/GenBank/DDBJ whole genome shotgun (WGS) entry which is preliminary data.</text>
</comment>
<gene>
    <name evidence="1" type="ORF">J2Z79_001496</name>
</gene>
<evidence type="ECO:0000313" key="1">
    <source>
        <dbReference type="EMBL" id="MBP2018097.1"/>
    </source>
</evidence>
<evidence type="ECO:0000313" key="2">
    <source>
        <dbReference type="Proteomes" id="UP001519289"/>
    </source>
</evidence>
<keyword evidence="2" id="KW-1185">Reference proteome</keyword>
<dbReference type="Proteomes" id="UP001519289">
    <property type="component" value="Unassembled WGS sequence"/>
</dbReference>
<name>A0ABS4JRD8_9FIRM</name>